<keyword evidence="7" id="KW-0158">Chromosome</keyword>
<evidence type="ECO:0000256" key="19">
    <source>
        <dbReference type="ARBA" id="ARBA00049136"/>
    </source>
</evidence>
<evidence type="ECO:0000256" key="12">
    <source>
        <dbReference type="ARBA" id="ARBA00022853"/>
    </source>
</evidence>
<evidence type="ECO:0000313" key="27">
    <source>
        <dbReference type="Proteomes" id="UP000625711"/>
    </source>
</evidence>
<accession>A0A834HQY1</accession>
<feature type="active site" description="Proton acceptor" evidence="22">
    <location>
        <position position="126"/>
    </location>
</feature>
<comment type="catalytic activity">
    <reaction evidence="21">
        <text>N(6)-acetyl-L-lysyl-[histone] + H2O = L-lysyl-[histone] + acetate</text>
        <dbReference type="Rhea" id="RHEA:58196"/>
        <dbReference type="Rhea" id="RHEA-COMP:9845"/>
        <dbReference type="Rhea" id="RHEA-COMP:11338"/>
        <dbReference type="ChEBI" id="CHEBI:15377"/>
        <dbReference type="ChEBI" id="CHEBI:29969"/>
        <dbReference type="ChEBI" id="CHEBI:30089"/>
        <dbReference type="ChEBI" id="CHEBI:61930"/>
        <dbReference type="EC" id="3.5.1.98"/>
    </reaction>
    <physiologicalReaction direction="left-to-right" evidence="21">
        <dbReference type="Rhea" id="RHEA:58197"/>
    </physiologicalReaction>
</comment>
<gene>
    <name evidence="26" type="ORF">GWI33_021182</name>
</gene>
<evidence type="ECO:0000256" key="11">
    <source>
        <dbReference type="ARBA" id="ARBA00022801"/>
    </source>
</evidence>
<dbReference type="Proteomes" id="UP000625711">
    <property type="component" value="Unassembled WGS sequence"/>
</dbReference>
<protein>
    <recommendedName>
        <fullName evidence="16">Histone deacetylase 8</fullName>
        <ecNumber evidence="6">3.5.1.98</ecNumber>
    </recommendedName>
    <alternativeName>
        <fullName evidence="17">Protein deacetylase HDAC8</fullName>
    </alternativeName>
    <alternativeName>
        <fullName evidence="18">Protein decrotonylase HDAC8</fullName>
    </alternativeName>
</protein>
<evidence type="ECO:0000256" key="20">
    <source>
        <dbReference type="ARBA" id="ARBA00049193"/>
    </source>
</evidence>
<sequence>MLIDHCDKIPSMKNRASIVQDLVRSYNLLSQNNIIVVKPTIASDTELKSFHSSDYIDLLKSINSYDPNLDEIGEKHLEYGLGYDNEPVENIYDFVSYIAGCTLYGAKLLASRKCNTVINWFGGWHHAQRDHASGFCYINDIVIGIQFMARFFRKILYVDLDIHHGDGVQNAFEYSNNILTLSFHKYSYGFFPNTGNVDEVGCSKGKFYSINVPLKDGVCDKTYVNIFKELFPIIVQNFKPDVFVVQCGADGLNGDTLGQCNLTLKGIGECVNQILECHKPIMLLGGGGYNFANTARLWTYLTSLVTKISISNDIPDTCEYFMEYTPSYELHIEQGKMKDCNTIEYVTNTVQKIKTHCANIS</sequence>
<evidence type="ECO:0000259" key="25">
    <source>
        <dbReference type="Pfam" id="PF00850"/>
    </source>
</evidence>
<evidence type="ECO:0000256" key="18">
    <source>
        <dbReference type="ARBA" id="ARBA00042783"/>
    </source>
</evidence>
<dbReference type="InterPro" id="IPR000286">
    <property type="entry name" value="HDACs"/>
</dbReference>
<dbReference type="GO" id="GO:0005737">
    <property type="term" value="C:cytoplasm"/>
    <property type="evidence" value="ECO:0007669"/>
    <property type="project" value="UniProtKB-SubCell"/>
</dbReference>
<evidence type="ECO:0000256" key="1">
    <source>
        <dbReference type="ARBA" id="ARBA00001968"/>
    </source>
</evidence>
<evidence type="ECO:0000256" key="10">
    <source>
        <dbReference type="ARBA" id="ARBA00022723"/>
    </source>
</evidence>
<evidence type="ECO:0000256" key="15">
    <source>
        <dbReference type="ARBA" id="ARBA00023242"/>
    </source>
</evidence>
<evidence type="ECO:0000256" key="4">
    <source>
        <dbReference type="ARBA" id="ARBA00004496"/>
    </source>
</evidence>
<comment type="catalytic activity">
    <reaction evidence="19">
        <text>N(6)-acetyl-L-lysyl-[protein] + H2O = L-lysyl-[protein] + acetate</text>
        <dbReference type="Rhea" id="RHEA:58108"/>
        <dbReference type="Rhea" id="RHEA-COMP:9752"/>
        <dbReference type="Rhea" id="RHEA-COMP:10731"/>
        <dbReference type="ChEBI" id="CHEBI:15377"/>
        <dbReference type="ChEBI" id="CHEBI:29969"/>
        <dbReference type="ChEBI" id="CHEBI:30089"/>
        <dbReference type="ChEBI" id="CHEBI:61930"/>
    </reaction>
    <physiologicalReaction direction="left-to-right" evidence="19">
        <dbReference type="Rhea" id="RHEA:58109"/>
    </physiologicalReaction>
</comment>
<evidence type="ECO:0000256" key="23">
    <source>
        <dbReference type="PIRSR" id="PIRSR037913-2"/>
    </source>
</evidence>
<evidence type="ECO:0000256" key="5">
    <source>
        <dbReference type="ARBA" id="ARBA00006457"/>
    </source>
</evidence>
<dbReference type="OrthoDB" id="73273at2759"/>
<dbReference type="InterPro" id="IPR023801">
    <property type="entry name" value="His_deacetylse_dom"/>
</dbReference>
<organism evidence="26 27">
    <name type="scientific">Rhynchophorus ferrugineus</name>
    <name type="common">Red palm weevil</name>
    <name type="synonym">Curculio ferrugineus</name>
    <dbReference type="NCBI Taxonomy" id="354439"/>
    <lineage>
        <taxon>Eukaryota</taxon>
        <taxon>Metazoa</taxon>
        <taxon>Ecdysozoa</taxon>
        <taxon>Arthropoda</taxon>
        <taxon>Hexapoda</taxon>
        <taxon>Insecta</taxon>
        <taxon>Pterygota</taxon>
        <taxon>Neoptera</taxon>
        <taxon>Endopterygota</taxon>
        <taxon>Coleoptera</taxon>
        <taxon>Polyphaga</taxon>
        <taxon>Cucujiformia</taxon>
        <taxon>Curculionidae</taxon>
        <taxon>Dryophthorinae</taxon>
        <taxon>Rhynchophorus</taxon>
    </lineage>
</organism>
<comment type="catalytic activity">
    <reaction evidence="20">
        <text>N(6)-(2E)-butenoyl-L-lysyl-[protein] + H2O = (2E)-2-butenoate + L-lysyl-[protein]</text>
        <dbReference type="Rhea" id="RHEA:69172"/>
        <dbReference type="Rhea" id="RHEA-COMP:9752"/>
        <dbReference type="Rhea" id="RHEA-COMP:13707"/>
        <dbReference type="ChEBI" id="CHEBI:15377"/>
        <dbReference type="ChEBI" id="CHEBI:29969"/>
        <dbReference type="ChEBI" id="CHEBI:35899"/>
        <dbReference type="ChEBI" id="CHEBI:137954"/>
    </reaction>
    <physiologicalReaction direction="left-to-right" evidence="20">
        <dbReference type="Rhea" id="RHEA:69173"/>
    </physiologicalReaction>
</comment>
<evidence type="ECO:0000256" key="7">
    <source>
        <dbReference type="ARBA" id="ARBA00022454"/>
    </source>
</evidence>
<dbReference type="PANTHER" id="PTHR10625:SF14">
    <property type="entry name" value="HISTONE DEACETYLASE 8"/>
    <property type="match status" value="1"/>
</dbReference>
<keyword evidence="11" id="KW-0378">Hydrolase</keyword>
<evidence type="ECO:0000256" key="24">
    <source>
        <dbReference type="PIRSR" id="PIRSR037913-3"/>
    </source>
</evidence>
<dbReference type="Pfam" id="PF00850">
    <property type="entry name" value="Hist_deacetyl"/>
    <property type="match status" value="1"/>
</dbReference>
<dbReference type="EMBL" id="JAACXV010014625">
    <property type="protein sequence ID" value="KAF7265387.1"/>
    <property type="molecule type" value="Genomic_DNA"/>
</dbReference>
<dbReference type="PANTHER" id="PTHR10625">
    <property type="entry name" value="HISTONE DEACETYLASE HDAC1-RELATED"/>
    <property type="match status" value="1"/>
</dbReference>
<keyword evidence="14" id="KW-0804">Transcription</keyword>
<dbReference type="SUPFAM" id="SSF52768">
    <property type="entry name" value="Arginase/deacetylase"/>
    <property type="match status" value="1"/>
</dbReference>
<feature type="binding site" evidence="24">
    <location>
        <position position="250"/>
    </location>
    <ligand>
        <name>a divalent metal cation</name>
        <dbReference type="ChEBI" id="CHEBI:60240"/>
    </ligand>
</feature>
<dbReference type="GO" id="GO:0005634">
    <property type="term" value="C:nucleus"/>
    <property type="evidence" value="ECO:0007669"/>
    <property type="project" value="UniProtKB-SubCell"/>
</dbReference>
<keyword evidence="15" id="KW-0539">Nucleus</keyword>
<dbReference type="GO" id="GO:0031507">
    <property type="term" value="P:heterochromatin formation"/>
    <property type="evidence" value="ECO:0007669"/>
    <property type="project" value="TreeGrafter"/>
</dbReference>
<keyword evidence="9" id="KW-0678">Repressor</keyword>
<keyword evidence="10 24" id="KW-0479">Metal-binding</keyword>
<comment type="similarity">
    <text evidence="5">Belongs to the histone deacetylase family. HD type 1 subfamily.</text>
</comment>
<evidence type="ECO:0000256" key="17">
    <source>
        <dbReference type="ARBA" id="ARBA00041964"/>
    </source>
</evidence>
<evidence type="ECO:0000256" key="6">
    <source>
        <dbReference type="ARBA" id="ARBA00012111"/>
    </source>
</evidence>
<keyword evidence="27" id="KW-1185">Reference proteome</keyword>
<feature type="binding site" evidence="23">
    <location>
        <position position="84"/>
    </location>
    <ligand>
        <name>substrate</name>
    </ligand>
</feature>
<name>A0A834HQY1_RHYFE</name>
<dbReference type="GO" id="GO:0005694">
    <property type="term" value="C:chromosome"/>
    <property type="evidence" value="ECO:0007669"/>
    <property type="project" value="UniProtKB-SubCell"/>
</dbReference>
<evidence type="ECO:0000256" key="22">
    <source>
        <dbReference type="PIRSR" id="PIRSR037913-1"/>
    </source>
</evidence>
<evidence type="ECO:0000256" key="16">
    <source>
        <dbReference type="ARBA" id="ARBA00040347"/>
    </source>
</evidence>
<dbReference type="PIRSF" id="PIRSF037913">
    <property type="entry name" value="His_deacetylse_1"/>
    <property type="match status" value="1"/>
</dbReference>
<dbReference type="PRINTS" id="PR01271">
    <property type="entry name" value="HISDACETLASE"/>
</dbReference>
<feature type="domain" description="Histone deacetylase" evidence="25">
    <location>
        <begin position="12"/>
        <end position="303"/>
    </location>
</feature>
<evidence type="ECO:0000256" key="8">
    <source>
        <dbReference type="ARBA" id="ARBA00022490"/>
    </source>
</evidence>
<dbReference type="Gene3D" id="3.40.800.20">
    <property type="entry name" value="Histone deacetylase domain"/>
    <property type="match status" value="1"/>
</dbReference>
<comment type="subcellular location">
    <subcellularLocation>
        <location evidence="3">Chromosome</location>
    </subcellularLocation>
    <subcellularLocation>
        <location evidence="4">Cytoplasm</location>
    </subcellularLocation>
    <subcellularLocation>
        <location evidence="2">Nucleus</location>
    </subcellularLocation>
</comment>
<dbReference type="EC" id="3.5.1.98" evidence="6"/>
<comment type="cofactor">
    <cofactor evidence="1">
        <name>a divalent metal cation</name>
        <dbReference type="ChEBI" id="CHEBI:60240"/>
    </cofactor>
</comment>
<reference evidence="26" key="1">
    <citation type="submission" date="2020-08" db="EMBL/GenBank/DDBJ databases">
        <title>Genome sequencing and assembly of the red palm weevil Rhynchophorus ferrugineus.</title>
        <authorList>
            <person name="Dias G.B."/>
            <person name="Bergman C.M."/>
            <person name="Manee M."/>
        </authorList>
    </citation>
    <scope>NUCLEOTIDE SEQUENCE</scope>
    <source>
        <strain evidence="26">AA-2017</strain>
        <tissue evidence="26">Whole larva</tissue>
    </source>
</reference>
<feature type="binding site" evidence="24">
    <location>
        <position position="163"/>
    </location>
    <ligand>
        <name>a divalent metal cation</name>
        <dbReference type="ChEBI" id="CHEBI:60240"/>
    </ligand>
</feature>
<keyword evidence="12" id="KW-0156">Chromatin regulator</keyword>
<evidence type="ECO:0000256" key="13">
    <source>
        <dbReference type="ARBA" id="ARBA00023015"/>
    </source>
</evidence>
<evidence type="ECO:0000256" key="14">
    <source>
        <dbReference type="ARBA" id="ARBA00023163"/>
    </source>
</evidence>
<comment type="caution">
    <text evidence="26">The sequence shown here is derived from an EMBL/GenBank/DDBJ whole genome shotgun (WGS) entry which is preliminary data.</text>
</comment>
<dbReference type="InterPro" id="IPR003084">
    <property type="entry name" value="HDAC_I/II"/>
</dbReference>
<keyword evidence="8" id="KW-0963">Cytoplasm</keyword>
<dbReference type="InterPro" id="IPR037138">
    <property type="entry name" value="His_deacetylse_dom_sf"/>
</dbReference>
<evidence type="ECO:0000313" key="26">
    <source>
        <dbReference type="EMBL" id="KAF7265387.1"/>
    </source>
</evidence>
<evidence type="ECO:0000256" key="3">
    <source>
        <dbReference type="ARBA" id="ARBA00004286"/>
    </source>
</evidence>
<dbReference type="PRINTS" id="PR01270">
    <property type="entry name" value="HDASUPER"/>
</dbReference>
<feature type="binding site" evidence="23">
    <location>
        <position position="134"/>
    </location>
    <ligand>
        <name>substrate</name>
    </ligand>
</feature>
<evidence type="ECO:0000256" key="21">
    <source>
        <dbReference type="ARBA" id="ARBA00049416"/>
    </source>
</evidence>
<feature type="binding site" evidence="24">
    <location>
        <position position="161"/>
    </location>
    <ligand>
        <name>a divalent metal cation</name>
        <dbReference type="ChEBI" id="CHEBI:60240"/>
    </ligand>
</feature>
<dbReference type="InterPro" id="IPR023696">
    <property type="entry name" value="Ureohydrolase_dom_sf"/>
</dbReference>
<keyword evidence="13" id="KW-0805">Transcription regulation</keyword>
<dbReference type="GO" id="GO:0046872">
    <property type="term" value="F:metal ion binding"/>
    <property type="evidence" value="ECO:0007669"/>
    <property type="project" value="UniProtKB-KW"/>
</dbReference>
<evidence type="ECO:0000256" key="2">
    <source>
        <dbReference type="ARBA" id="ARBA00004123"/>
    </source>
</evidence>
<dbReference type="GO" id="GO:0141221">
    <property type="term" value="F:histone deacetylase activity, hydrolytic mechanism"/>
    <property type="evidence" value="ECO:0007669"/>
    <property type="project" value="UniProtKB-EC"/>
</dbReference>
<dbReference type="AlphaFoldDB" id="A0A834HQY1"/>
<feature type="binding site" evidence="23">
    <location>
        <position position="289"/>
    </location>
    <ligand>
        <name>substrate</name>
    </ligand>
</feature>
<proteinExistence type="inferred from homology"/>
<evidence type="ECO:0000256" key="9">
    <source>
        <dbReference type="ARBA" id="ARBA00022491"/>
    </source>
</evidence>